<dbReference type="SUPFAM" id="SSF53448">
    <property type="entry name" value="Nucleotide-diphospho-sugar transferases"/>
    <property type="match status" value="1"/>
</dbReference>
<name>A0A0U2WE63_9GAMM</name>
<sequence>MIQSYDNIQIVVADDGSTDGTHNYLKEMECKGLLISTINSSGESKGACYGRNKAISLAEGVFITGLDDDDYFESWRVEKFVHYWNEFKDTTSIAGLFDSMIEITATHKLKTHQSLKVNYRDLRTENLIGNQIFTKTAYMKALGGFAEDMPALQDWEMWIRVAKQYGTFFNINTYSYIVDTTHSWERISDKKASKIKFAFLLLKNKLEPLSFIEKVELTDTLLSYKQVKMNFQSALFLLLGFRMKTFLRRIKWKLIKK</sequence>
<dbReference type="EMBL" id="CP011034">
    <property type="protein sequence ID" value="ALS33335.1"/>
    <property type="molecule type" value="Genomic_DNA"/>
</dbReference>
<reference evidence="2 3" key="1">
    <citation type="submission" date="2015-03" db="EMBL/GenBank/DDBJ databases">
        <authorList>
            <person name="Murphy D."/>
        </authorList>
    </citation>
    <scope>NUCLEOTIDE SEQUENCE [LARGE SCALE GENOMIC DNA]</scope>
    <source>
        <strain evidence="2 3">KMM 520</strain>
    </source>
</reference>
<dbReference type="InterPro" id="IPR050834">
    <property type="entry name" value="Glycosyltransf_2"/>
</dbReference>
<dbReference type="Pfam" id="PF00535">
    <property type="entry name" value="Glycos_transf_2"/>
    <property type="match status" value="1"/>
</dbReference>
<evidence type="ECO:0000259" key="1">
    <source>
        <dbReference type="Pfam" id="PF00535"/>
    </source>
</evidence>
<dbReference type="AlphaFoldDB" id="A0A0U2WE63"/>
<dbReference type="InterPro" id="IPR001173">
    <property type="entry name" value="Glyco_trans_2-like"/>
</dbReference>
<accession>A0A0U2WE63</accession>
<dbReference type="CDD" id="cd00761">
    <property type="entry name" value="Glyco_tranf_GTA_type"/>
    <property type="match status" value="1"/>
</dbReference>
<gene>
    <name evidence="2" type="ORF">PTRA_a2223</name>
</gene>
<dbReference type="InterPro" id="IPR029044">
    <property type="entry name" value="Nucleotide-diphossugar_trans"/>
</dbReference>
<feature type="domain" description="Glycosyltransferase 2-like" evidence="1">
    <location>
        <begin position="3"/>
        <end position="124"/>
    </location>
</feature>
<evidence type="ECO:0000313" key="2">
    <source>
        <dbReference type="EMBL" id="ALS33335.1"/>
    </source>
</evidence>
<protein>
    <recommendedName>
        <fullName evidence="1">Glycosyltransferase 2-like domain-containing protein</fullName>
    </recommendedName>
</protein>
<organism evidence="2">
    <name type="scientific">Pseudoalteromonas translucida KMM 520</name>
    <dbReference type="NCBI Taxonomy" id="1315283"/>
    <lineage>
        <taxon>Bacteria</taxon>
        <taxon>Pseudomonadati</taxon>
        <taxon>Pseudomonadota</taxon>
        <taxon>Gammaproteobacteria</taxon>
        <taxon>Alteromonadales</taxon>
        <taxon>Pseudoalteromonadaceae</taxon>
        <taxon>Pseudoalteromonas</taxon>
    </lineage>
</organism>
<evidence type="ECO:0000313" key="3">
    <source>
        <dbReference type="Proteomes" id="UP000065261"/>
    </source>
</evidence>
<dbReference type="KEGG" id="ptn:PTRA_a2223"/>
<dbReference type="PANTHER" id="PTHR43685">
    <property type="entry name" value="GLYCOSYLTRANSFERASE"/>
    <property type="match status" value="1"/>
</dbReference>
<dbReference type="Gene3D" id="3.90.550.10">
    <property type="entry name" value="Spore Coat Polysaccharide Biosynthesis Protein SpsA, Chain A"/>
    <property type="match status" value="1"/>
</dbReference>
<dbReference type="PANTHER" id="PTHR43685:SF2">
    <property type="entry name" value="GLYCOSYLTRANSFERASE 2-LIKE DOMAIN-CONTAINING PROTEIN"/>
    <property type="match status" value="1"/>
</dbReference>
<dbReference type="Proteomes" id="UP000065261">
    <property type="component" value="Chromosome I"/>
</dbReference>
<dbReference type="PATRIC" id="fig|1315283.4.peg.1927"/>
<proteinExistence type="predicted"/>